<dbReference type="FunFam" id="1.10.8.270:FF:000001">
    <property type="entry name" value="TBC1 domain family member 1"/>
    <property type="match status" value="1"/>
</dbReference>
<dbReference type="AlphaFoldDB" id="A0A504YXF9"/>
<dbReference type="GO" id="GO:0005096">
    <property type="term" value="F:GTPase activator activity"/>
    <property type="evidence" value="ECO:0007669"/>
    <property type="project" value="UniProtKB-KW"/>
</dbReference>
<organism evidence="5 6">
    <name type="scientific">Fasciola gigantica</name>
    <name type="common">Giant liver fluke</name>
    <dbReference type="NCBI Taxonomy" id="46835"/>
    <lineage>
        <taxon>Eukaryota</taxon>
        <taxon>Metazoa</taxon>
        <taxon>Spiralia</taxon>
        <taxon>Lophotrochozoa</taxon>
        <taxon>Platyhelminthes</taxon>
        <taxon>Trematoda</taxon>
        <taxon>Digenea</taxon>
        <taxon>Plagiorchiida</taxon>
        <taxon>Echinostomata</taxon>
        <taxon>Echinostomatoidea</taxon>
        <taxon>Fasciolidae</taxon>
        <taxon>Fasciola</taxon>
    </lineage>
</organism>
<evidence type="ECO:0000313" key="6">
    <source>
        <dbReference type="Proteomes" id="UP000316759"/>
    </source>
</evidence>
<dbReference type="Gene3D" id="1.10.472.80">
    <property type="entry name" value="Ypt/Rab-GAP domain of gyp1p, domain 3"/>
    <property type="match status" value="1"/>
</dbReference>
<reference evidence="5 6" key="1">
    <citation type="submission" date="2019-04" db="EMBL/GenBank/DDBJ databases">
        <title>Annotation for the trematode Fasciola gigantica.</title>
        <authorList>
            <person name="Choi Y.-J."/>
        </authorList>
    </citation>
    <scope>NUCLEOTIDE SEQUENCE [LARGE SCALE GENOMIC DNA]</scope>
    <source>
        <strain evidence="5">Uganda_cow_1</strain>
    </source>
</reference>
<accession>A0A504YXF9</accession>
<dbReference type="PANTHER" id="PTHR47219:SF9">
    <property type="entry name" value="GTPASE ACTIVATING PROTEIN AND CENTROSOME-ASSOCIATED, ISOFORM B"/>
    <property type="match status" value="1"/>
</dbReference>
<dbReference type="Proteomes" id="UP000316759">
    <property type="component" value="Unassembled WGS sequence"/>
</dbReference>
<dbReference type="Pfam" id="PF00566">
    <property type="entry name" value="RabGAP-TBC"/>
    <property type="match status" value="1"/>
</dbReference>
<evidence type="ECO:0000256" key="3">
    <source>
        <dbReference type="SAM" id="MobiDB-lite"/>
    </source>
</evidence>
<dbReference type="Gene3D" id="1.10.10.750">
    <property type="entry name" value="Ypt/Rab-GAP domain of gyp1p, domain 1"/>
    <property type="match status" value="1"/>
</dbReference>
<gene>
    <name evidence="5" type="ORF">FGIG_06897</name>
</gene>
<dbReference type="OrthoDB" id="295078at2759"/>
<evidence type="ECO:0000259" key="4">
    <source>
        <dbReference type="PROSITE" id="PS50086"/>
    </source>
</evidence>
<dbReference type="SMART" id="SM00164">
    <property type="entry name" value="TBC"/>
    <property type="match status" value="1"/>
</dbReference>
<dbReference type="EMBL" id="SUNJ01001618">
    <property type="protein sequence ID" value="TPP66592.1"/>
    <property type="molecule type" value="Genomic_DNA"/>
</dbReference>
<dbReference type="PROSITE" id="PS50086">
    <property type="entry name" value="TBC_RABGAP"/>
    <property type="match status" value="1"/>
</dbReference>
<dbReference type="STRING" id="46835.A0A504YXF9"/>
<feature type="region of interest" description="Disordered" evidence="3">
    <location>
        <begin position="1"/>
        <end position="22"/>
    </location>
</feature>
<protein>
    <submittedName>
        <fullName evidence="5">Rab GTPase-activating protein 1</fullName>
    </submittedName>
</protein>
<dbReference type="SUPFAM" id="SSF47923">
    <property type="entry name" value="Ypt/Rab-GAP domain of gyp1p"/>
    <property type="match status" value="1"/>
</dbReference>
<feature type="domain" description="Rab-GAP TBC" evidence="4">
    <location>
        <begin position="436"/>
        <end position="621"/>
    </location>
</feature>
<keyword evidence="1" id="KW-0343">GTPase activation</keyword>
<dbReference type="PANTHER" id="PTHR47219">
    <property type="entry name" value="RAB GTPASE-ACTIVATING PROTEIN 1-LIKE"/>
    <property type="match status" value="1"/>
</dbReference>
<dbReference type="InterPro" id="IPR050302">
    <property type="entry name" value="Rab_GAP_TBC_domain"/>
</dbReference>
<proteinExistence type="predicted"/>
<feature type="coiled-coil region" evidence="2">
    <location>
        <begin position="647"/>
        <end position="727"/>
    </location>
</feature>
<comment type="caution">
    <text evidence="5">The sequence shown here is derived from an EMBL/GenBank/DDBJ whole genome shotgun (WGS) entry which is preliminary data.</text>
</comment>
<dbReference type="InterPro" id="IPR000195">
    <property type="entry name" value="Rab-GAP-TBC_dom"/>
</dbReference>
<keyword evidence="6" id="KW-1185">Reference proteome</keyword>
<evidence type="ECO:0000256" key="1">
    <source>
        <dbReference type="ARBA" id="ARBA00022468"/>
    </source>
</evidence>
<feature type="compositionally biased region" description="Polar residues" evidence="3">
    <location>
        <begin position="1"/>
        <end position="21"/>
    </location>
</feature>
<sequence length="945" mass="105363">MEASTNSEHSDAASNTDTEQPQRVRLRGLQLLSSRPSELIKNGAEVSRILHQCNAQAPENAPWMDVIVPLSADGLIHELSCLARFIDVTTGGTLLQFALSDVVCCAKGSAELTNRSLFITHVEQLTDAKSTPDEKCNESAGDAENSVVTASASTADYAGRSTYRMHVVRCRTTYEASRLMSFISKRLRNRSGKSPNPLSPEYGTIGLRLLLDIREEDRSSEQEWKSVPKEKSEVFKLRAKTDKRLVVGFLQTSGLAQIAIEHCLDVSVAYGRYISDAEYTSLGSGAKHFVSDASSAFLAGSSYSTFVHWPSNNPEFHMFDTVTGKAVYGRGRDTVYRSFYRSAQGCSEPSAIARPTSTPGRFDDYAAFCGVNNRDWGQLVSDWHAKVRQNLATNPVPELLDNKTREEQLLGGTIGPGTSNLGSSLSQRIRRLVGRGIPDALRAEVWQLLAACPSGETALMDAYRILITKPCKHDAVIQRDLARTFPAHSFFRQKVGQEYLFQVSRAYSLYDEEVGYCQGLSFFAAVLLLHMPVEQAFTLLIQVNNHYGLRELFLSDFDGLHLRLYQLKRVVQDQLPDVAKHFEDLGLETHMYASQWFLTLFTAKFPLSVVFHIVDLFLAEVTSSKMIKFAKEWMAIQTQEKLSESPVQALERQVAELRERVNQLERENEALASGLISSKTSMHREVDKLEDKAEILTRELFASRQDLQDTLEEKRHLETEVTQVKKMLRDTLNQVTQERMHQQTLVAAYRAVASDLSRSRSCQLCNSGPEGVNGSPANLDADHTRASSPDAVALHLRLLWSLIEQVHRCDQCGPVLTATVQEWQKSVLEETDTARRDSMVETLIEEYLKDNPTQSLIDTKDTGVQMITVGSPVSPHQRQPIRCESEPTVVSVATTKSKQWLTNTINSLRSIGSLDVTTGTFPTSTANQILSEQSKLAPLPTVPMK</sequence>
<evidence type="ECO:0000313" key="5">
    <source>
        <dbReference type="EMBL" id="TPP66592.1"/>
    </source>
</evidence>
<dbReference type="InterPro" id="IPR035969">
    <property type="entry name" value="Rab-GAP_TBC_sf"/>
</dbReference>
<dbReference type="GO" id="GO:0031267">
    <property type="term" value="F:small GTPase binding"/>
    <property type="evidence" value="ECO:0007669"/>
    <property type="project" value="TreeGrafter"/>
</dbReference>
<name>A0A504YXF9_FASGI</name>
<dbReference type="Gene3D" id="1.10.8.270">
    <property type="entry name" value="putative rabgap domain of human tbc1 domain family member 14 like domains"/>
    <property type="match status" value="1"/>
</dbReference>
<keyword evidence="2" id="KW-0175">Coiled coil</keyword>
<evidence type="ECO:0000256" key="2">
    <source>
        <dbReference type="SAM" id="Coils"/>
    </source>
</evidence>